<evidence type="ECO:0000313" key="2">
    <source>
        <dbReference type="Proteomes" id="UP000031668"/>
    </source>
</evidence>
<comment type="caution">
    <text evidence="1">The sequence shown here is derived from an EMBL/GenBank/DDBJ whole genome shotgun (WGS) entry which is preliminary data.</text>
</comment>
<dbReference type="AlphaFoldDB" id="A0A0C2MDT0"/>
<gene>
    <name evidence="1" type="ORF">RF11_13830</name>
</gene>
<dbReference type="OrthoDB" id="10054162at2759"/>
<reference evidence="1 2" key="1">
    <citation type="journal article" date="2014" name="Genome Biol. Evol.">
        <title>The genome of the myxosporean Thelohanellus kitauei shows adaptations to nutrient acquisition within its fish host.</title>
        <authorList>
            <person name="Yang Y."/>
            <person name="Xiong J."/>
            <person name="Zhou Z."/>
            <person name="Huo F."/>
            <person name="Miao W."/>
            <person name="Ran C."/>
            <person name="Liu Y."/>
            <person name="Zhang J."/>
            <person name="Feng J."/>
            <person name="Wang M."/>
            <person name="Wang M."/>
            <person name="Wang L."/>
            <person name="Yao B."/>
        </authorList>
    </citation>
    <scope>NUCLEOTIDE SEQUENCE [LARGE SCALE GENOMIC DNA]</scope>
    <source>
        <strain evidence="1">Wuqing</strain>
    </source>
</reference>
<organism evidence="1 2">
    <name type="scientific">Thelohanellus kitauei</name>
    <name type="common">Myxosporean</name>
    <dbReference type="NCBI Taxonomy" id="669202"/>
    <lineage>
        <taxon>Eukaryota</taxon>
        <taxon>Metazoa</taxon>
        <taxon>Cnidaria</taxon>
        <taxon>Myxozoa</taxon>
        <taxon>Myxosporea</taxon>
        <taxon>Bivalvulida</taxon>
        <taxon>Platysporina</taxon>
        <taxon>Myxobolidae</taxon>
        <taxon>Thelohanellus</taxon>
    </lineage>
</organism>
<dbReference type="Proteomes" id="UP000031668">
    <property type="component" value="Unassembled WGS sequence"/>
</dbReference>
<evidence type="ECO:0000313" key="1">
    <source>
        <dbReference type="EMBL" id="KII62459.1"/>
    </source>
</evidence>
<protein>
    <submittedName>
        <fullName evidence="1">Uncharacterized protein</fullName>
    </submittedName>
</protein>
<proteinExistence type="predicted"/>
<dbReference type="EMBL" id="JWZT01004976">
    <property type="protein sequence ID" value="KII62459.1"/>
    <property type="molecule type" value="Genomic_DNA"/>
</dbReference>
<accession>A0A0C2MDT0</accession>
<name>A0A0C2MDT0_THEKT</name>
<keyword evidence="2" id="KW-1185">Reference proteome</keyword>
<sequence>MMKMLPALAFVPMDQVISYFETLEDYISNNNAMDSLRGLFEYFEDAFIGRLRRNARTQPIFPLNMVLLLFRKTRFRKHISAKHSCAKYVSARHCSAKLHFCKKFRKMHFLKIHSCKHIFVH</sequence>